<reference evidence="1" key="1">
    <citation type="journal article" date="2015" name="Nature">
        <title>Complex archaea that bridge the gap between prokaryotes and eukaryotes.</title>
        <authorList>
            <person name="Spang A."/>
            <person name="Saw J.H."/>
            <person name="Jorgensen S.L."/>
            <person name="Zaremba-Niedzwiedzka K."/>
            <person name="Martijn J."/>
            <person name="Lind A.E."/>
            <person name="van Eijk R."/>
            <person name="Schleper C."/>
            <person name="Guy L."/>
            <person name="Ettema T.J."/>
        </authorList>
    </citation>
    <scope>NUCLEOTIDE SEQUENCE</scope>
</reference>
<dbReference type="AlphaFoldDB" id="A0A0F9BWC9"/>
<protein>
    <submittedName>
        <fullName evidence="1">Uncharacterized protein</fullName>
    </submittedName>
</protein>
<dbReference type="EMBL" id="LAZR01035922">
    <property type="protein sequence ID" value="KKL26195.1"/>
    <property type="molecule type" value="Genomic_DNA"/>
</dbReference>
<organism evidence="1">
    <name type="scientific">marine sediment metagenome</name>
    <dbReference type="NCBI Taxonomy" id="412755"/>
    <lineage>
        <taxon>unclassified sequences</taxon>
        <taxon>metagenomes</taxon>
        <taxon>ecological metagenomes</taxon>
    </lineage>
</organism>
<comment type="caution">
    <text evidence="1">The sequence shown here is derived from an EMBL/GenBank/DDBJ whole genome shotgun (WGS) entry which is preliminary data.</text>
</comment>
<proteinExistence type="predicted"/>
<sequence length="61" mass="6856">MIYKAIRGFNYERRRFEVGHKISGLPIKAIKQLVAEQVVEAVPDDPVVEETDKKGGEDIDG</sequence>
<evidence type="ECO:0000313" key="1">
    <source>
        <dbReference type="EMBL" id="KKL26195.1"/>
    </source>
</evidence>
<name>A0A0F9BWC9_9ZZZZ</name>
<accession>A0A0F9BWC9</accession>
<gene>
    <name evidence="1" type="ORF">LCGC14_2397710</name>
</gene>